<keyword evidence="5" id="KW-1185">Reference proteome</keyword>
<keyword evidence="1 4" id="KW-0808">Transferase</keyword>
<dbReference type="PROSITE" id="PS51186">
    <property type="entry name" value="GNAT"/>
    <property type="match status" value="1"/>
</dbReference>
<dbReference type="EMBL" id="WBZC01000062">
    <property type="protein sequence ID" value="KAB3530914.1"/>
    <property type="molecule type" value="Genomic_DNA"/>
</dbReference>
<dbReference type="InterPro" id="IPR000182">
    <property type="entry name" value="GNAT_dom"/>
</dbReference>
<dbReference type="SUPFAM" id="SSF55729">
    <property type="entry name" value="Acyl-CoA N-acyltransferases (Nat)"/>
    <property type="match status" value="1"/>
</dbReference>
<dbReference type="InterPro" id="IPR016181">
    <property type="entry name" value="Acyl_CoA_acyltransferase"/>
</dbReference>
<dbReference type="Gene3D" id="3.40.630.30">
    <property type="match status" value="1"/>
</dbReference>
<accession>A0A6I0F525</accession>
<reference evidence="4 5" key="1">
    <citation type="submission" date="2019-10" db="EMBL/GenBank/DDBJ databases">
        <title>Alkaliphilus serpentinus sp. nov. and Alkaliphilus pronyensis sp. nov., two novel anaerobic alkaliphilic species isolated from the serpentinized-hosted hydrothermal field of the Prony Bay (New Caledonia).</title>
        <authorList>
            <person name="Postec A."/>
        </authorList>
    </citation>
    <scope>NUCLEOTIDE SEQUENCE [LARGE SCALE GENOMIC DNA]</scope>
    <source>
        <strain evidence="4 5">LacV</strain>
    </source>
</reference>
<proteinExistence type="predicted"/>
<keyword evidence="2" id="KW-0012">Acyltransferase</keyword>
<evidence type="ECO:0000313" key="4">
    <source>
        <dbReference type="EMBL" id="KAB3530914.1"/>
    </source>
</evidence>
<feature type="domain" description="N-acetyltransferase" evidence="3">
    <location>
        <begin position="4"/>
        <end position="147"/>
    </location>
</feature>
<dbReference type="RefSeq" id="WP_151862131.1">
    <property type="nucleotide sequence ID" value="NZ_WBZC01000062.1"/>
</dbReference>
<comment type="caution">
    <text evidence="4">The sequence shown here is derived from an EMBL/GenBank/DDBJ whole genome shotgun (WGS) entry which is preliminary data.</text>
</comment>
<organism evidence="4 5">
    <name type="scientific">Alkaliphilus pronyensis</name>
    <dbReference type="NCBI Taxonomy" id="1482732"/>
    <lineage>
        <taxon>Bacteria</taxon>
        <taxon>Bacillati</taxon>
        <taxon>Bacillota</taxon>
        <taxon>Clostridia</taxon>
        <taxon>Peptostreptococcales</taxon>
        <taxon>Natronincolaceae</taxon>
        <taxon>Alkaliphilus</taxon>
    </lineage>
</organism>
<name>A0A6I0F525_9FIRM</name>
<evidence type="ECO:0000256" key="2">
    <source>
        <dbReference type="ARBA" id="ARBA00023315"/>
    </source>
</evidence>
<dbReference type="PANTHER" id="PTHR43420">
    <property type="entry name" value="ACETYLTRANSFERASE"/>
    <property type="match status" value="1"/>
</dbReference>
<gene>
    <name evidence="4" type="ORF">F8154_13415</name>
</gene>
<dbReference type="GO" id="GO:0016747">
    <property type="term" value="F:acyltransferase activity, transferring groups other than amino-acyl groups"/>
    <property type="evidence" value="ECO:0007669"/>
    <property type="project" value="InterPro"/>
</dbReference>
<dbReference type="InterPro" id="IPR050680">
    <property type="entry name" value="YpeA/RimI_acetyltransf"/>
</dbReference>
<dbReference type="Pfam" id="PF00583">
    <property type="entry name" value="Acetyltransf_1"/>
    <property type="match status" value="1"/>
</dbReference>
<evidence type="ECO:0000313" key="5">
    <source>
        <dbReference type="Proteomes" id="UP000432715"/>
    </source>
</evidence>
<sequence>MERIVLLKIKEQMIDDCVDLYINTFTKEPWNDIYESREQVVEFFNNHFNNNYFVGYAALLDDKLVALSIGMKKPWIKGFEYYIDEFCISYEMQGKGIGSWFLKAIEEDIKEEGMKAIILNTEKDYPEHKFYEKNGFKTLGGLVFLAK</sequence>
<dbReference type="AlphaFoldDB" id="A0A6I0F525"/>
<dbReference type="Proteomes" id="UP000432715">
    <property type="component" value="Unassembled WGS sequence"/>
</dbReference>
<dbReference type="CDD" id="cd04301">
    <property type="entry name" value="NAT_SF"/>
    <property type="match status" value="1"/>
</dbReference>
<evidence type="ECO:0000259" key="3">
    <source>
        <dbReference type="PROSITE" id="PS51186"/>
    </source>
</evidence>
<dbReference type="OrthoDB" id="5292888at2"/>
<evidence type="ECO:0000256" key="1">
    <source>
        <dbReference type="ARBA" id="ARBA00022679"/>
    </source>
</evidence>
<protein>
    <submittedName>
        <fullName evidence="4">GNAT family N-acetyltransferase</fullName>
    </submittedName>
</protein>